<keyword evidence="2" id="KW-0472">Membrane</keyword>
<keyword evidence="2" id="KW-0812">Transmembrane</keyword>
<protein>
    <submittedName>
        <fullName evidence="3">Uncharacterized protein</fullName>
    </submittedName>
</protein>
<organism evidence="3 4">
    <name type="scientific">Stieleria varia</name>
    <dbReference type="NCBI Taxonomy" id="2528005"/>
    <lineage>
        <taxon>Bacteria</taxon>
        <taxon>Pseudomonadati</taxon>
        <taxon>Planctomycetota</taxon>
        <taxon>Planctomycetia</taxon>
        <taxon>Pirellulales</taxon>
        <taxon>Pirellulaceae</taxon>
        <taxon>Stieleria</taxon>
    </lineage>
</organism>
<evidence type="ECO:0000313" key="3">
    <source>
        <dbReference type="EMBL" id="TWT98409.1"/>
    </source>
</evidence>
<evidence type="ECO:0000313" key="4">
    <source>
        <dbReference type="Proteomes" id="UP000320176"/>
    </source>
</evidence>
<sequence length="214" mass="23045">MSVLQVTCPACKTTSNVVATMTNVRCPQCGAVFNARTPVQAAPAGQAQANPASTNADDDDADSSDWSQYAPVIAGIVGLCLLMLILVGASIAMSRSKPAAVDPVTEDTAMDAAKSDEPEFRVVNLPESTRRTIYHDYRRLAGSSIDKKVPLQKDAPARQKLDKVLNQIVDREITHFALNYGISEDDVRQIVAEGDAKQWSINSSQRSVEALPTQ</sequence>
<keyword evidence="4" id="KW-1185">Reference proteome</keyword>
<accession>A0A5C6AFM4</accession>
<dbReference type="RefSeq" id="WP_146521995.1">
    <property type="nucleotide sequence ID" value="NZ_CP151726.1"/>
</dbReference>
<proteinExistence type="predicted"/>
<dbReference type="OrthoDB" id="272134at2"/>
<comment type="caution">
    <text evidence="3">The sequence shown here is derived from an EMBL/GenBank/DDBJ whole genome shotgun (WGS) entry which is preliminary data.</text>
</comment>
<feature type="transmembrane region" description="Helical" evidence="2">
    <location>
        <begin position="69"/>
        <end position="89"/>
    </location>
</feature>
<keyword evidence="2" id="KW-1133">Transmembrane helix</keyword>
<gene>
    <name evidence="3" type="ORF">Pla52n_49220</name>
</gene>
<dbReference type="AlphaFoldDB" id="A0A5C6AFM4"/>
<evidence type="ECO:0000256" key="2">
    <source>
        <dbReference type="SAM" id="Phobius"/>
    </source>
</evidence>
<feature type="compositionally biased region" description="Low complexity" evidence="1">
    <location>
        <begin position="42"/>
        <end position="52"/>
    </location>
</feature>
<reference evidence="3 4" key="1">
    <citation type="submission" date="2019-02" db="EMBL/GenBank/DDBJ databases">
        <title>Deep-cultivation of Planctomycetes and their phenomic and genomic characterization uncovers novel biology.</title>
        <authorList>
            <person name="Wiegand S."/>
            <person name="Jogler M."/>
            <person name="Boedeker C."/>
            <person name="Pinto D."/>
            <person name="Vollmers J."/>
            <person name="Rivas-Marin E."/>
            <person name="Kohn T."/>
            <person name="Peeters S.H."/>
            <person name="Heuer A."/>
            <person name="Rast P."/>
            <person name="Oberbeckmann S."/>
            <person name="Bunk B."/>
            <person name="Jeske O."/>
            <person name="Meyerdierks A."/>
            <person name="Storesund J.E."/>
            <person name="Kallscheuer N."/>
            <person name="Luecker S."/>
            <person name="Lage O.M."/>
            <person name="Pohl T."/>
            <person name="Merkel B.J."/>
            <person name="Hornburger P."/>
            <person name="Mueller R.-W."/>
            <person name="Bruemmer F."/>
            <person name="Labrenz M."/>
            <person name="Spormann A.M."/>
            <person name="Op Den Camp H."/>
            <person name="Overmann J."/>
            <person name="Amann R."/>
            <person name="Jetten M.S.M."/>
            <person name="Mascher T."/>
            <person name="Medema M.H."/>
            <person name="Devos D.P."/>
            <person name="Kaster A.-K."/>
            <person name="Ovreas L."/>
            <person name="Rohde M."/>
            <person name="Galperin M.Y."/>
            <person name="Jogler C."/>
        </authorList>
    </citation>
    <scope>NUCLEOTIDE SEQUENCE [LARGE SCALE GENOMIC DNA]</scope>
    <source>
        <strain evidence="3 4">Pla52n</strain>
    </source>
</reference>
<evidence type="ECO:0000256" key="1">
    <source>
        <dbReference type="SAM" id="MobiDB-lite"/>
    </source>
</evidence>
<dbReference type="Proteomes" id="UP000320176">
    <property type="component" value="Unassembled WGS sequence"/>
</dbReference>
<dbReference type="EMBL" id="SJPN01000006">
    <property type="protein sequence ID" value="TWT98409.1"/>
    <property type="molecule type" value="Genomic_DNA"/>
</dbReference>
<feature type="region of interest" description="Disordered" evidence="1">
    <location>
        <begin position="42"/>
        <end position="64"/>
    </location>
</feature>
<name>A0A5C6AFM4_9BACT</name>